<keyword evidence="2" id="KW-0802">TPR repeat</keyword>
<dbReference type="Gene3D" id="1.25.40.10">
    <property type="entry name" value="Tetratricopeptide repeat domain"/>
    <property type="match status" value="1"/>
</dbReference>
<keyword evidence="8" id="KW-1185">Reference proteome</keyword>
<dbReference type="PANTHER" id="PTHR15081:SF1">
    <property type="entry name" value="NUCLEAR AUTOANTIGENIC SPERM PROTEIN"/>
    <property type="match status" value="1"/>
</dbReference>
<keyword evidence="3" id="KW-0175">Coiled coil</keyword>
<evidence type="ECO:0000313" key="6">
    <source>
        <dbReference type="EMBL" id="CAG9125047.1"/>
    </source>
</evidence>
<evidence type="ECO:0000256" key="1">
    <source>
        <dbReference type="ARBA" id="ARBA00022737"/>
    </source>
</evidence>
<accession>A0A1I7S5T5</accession>
<dbReference type="EMBL" id="CAJFDI010000005">
    <property type="protein sequence ID" value="CAD5232488.1"/>
    <property type="molecule type" value="Genomic_DNA"/>
</dbReference>
<dbReference type="PANTHER" id="PTHR15081">
    <property type="entry name" value="NUCLEAR AUTOANTIGENIC SPERM PROTEIN NASP -RELATED"/>
    <property type="match status" value="1"/>
</dbReference>
<dbReference type="GO" id="GO:0042393">
    <property type="term" value="F:histone binding"/>
    <property type="evidence" value="ECO:0007669"/>
    <property type="project" value="TreeGrafter"/>
</dbReference>
<dbReference type="EMBL" id="CAJFCV020000005">
    <property type="protein sequence ID" value="CAG9125047.1"/>
    <property type="molecule type" value="Genomic_DNA"/>
</dbReference>
<dbReference type="AlphaFoldDB" id="A0A1I7S5T5"/>
<dbReference type="Proteomes" id="UP000582659">
    <property type="component" value="Unassembled WGS sequence"/>
</dbReference>
<dbReference type="eggNOG" id="KOG4563">
    <property type="taxonomic scope" value="Eukaryota"/>
</dbReference>
<dbReference type="Proteomes" id="UP000659654">
    <property type="component" value="Unassembled WGS sequence"/>
</dbReference>
<evidence type="ECO:0000256" key="3">
    <source>
        <dbReference type="SAM" id="Coils"/>
    </source>
</evidence>
<dbReference type="GO" id="GO:0006335">
    <property type="term" value="P:DNA replication-dependent chromatin assembly"/>
    <property type="evidence" value="ECO:0007669"/>
    <property type="project" value="TreeGrafter"/>
</dbReference>
<reference evidence="9" key="1">
    <citation type="submission" date="2016-11" db="UniProtKB">
        <authorList>
            <consortium name="WormBaseParasite"/>
        </authorList>
    </citation>
    <scope>IDENTIFICATION</scope>
</reference>
<keyword evidence="1" id="KW-0677">Repeat</keyword>
<name>A0A1I7S5T5_BURXY</name>
<feature type="region of interest" description="Disordered" evidence="4">
    <location>
        <begin position="91"/>
        <end position="166"/>
    </location>
</feature>
<feature type="compositionally biased region" description="Basic and acidic residues" evidence="4">
    <location>
        <begin position="111"/>
        <end position="135"/>
    </location>
</feature>
<evidence type="ECO:0000313" key="9">
    <source>
        <dbReference type="WBParaSite" id="BXY_0837000.1"/>
    </source>
</evidence>
<organism evidence="7 9">
    <name type="scientific">Bursaphelenchus xylophilus</name>
    <name type="common">Pinewood nematode worm</name>
    <name type="synonym">Aphelenchoides xylophilus</name>
    <dbReference type="NCBI Taxonomy" id="6326"/>
    <lineage>
        <taxon>Eukaryota</taxon>
        <taxon>Metazoa</taxon>
        <taxon>Ecdysozoa</taxon>
        <taxon>Nematoda</taxon>
        <taxon>Chromadorea</taxon>
        <taxon>Rhabditida</taxon>
        <taxon>Tylenchina</taxon>
        <taxon>Tylenchomorpha</taxon>
        <taxon>Aphelenchoidea</taxon>
        <taxon>Aphelenchoididae</taxon>
        <taxon>Bursaphelenchus</taxon>
    </lineage>
</organism>
<evidence type="ECO:0000256" key="2">
    <source>
        <dbReference type="ARBA" id="ARBA00022803"/>
    </source>
</evidence>
<evidence type="ECO:0000313" key="8">
    <source>
        <dbReference type="Proteomes" id="UP000659654"/>
    </source>
</evidence>
<dbReference type="Proteomes" id="UP000095284">
    <property type="component" value="Unplaced"/>
</dbReference>
<feature type="coiled-coil region" evidence="3">
    <location>
        <begin position="291"/>
        <end position="339"/>
    </location>
</feature>
<protein>
    <submittedName>
        <fullName evidence="5">(pine wood nematode) hypothetical protein</fullName>
    </submittedName>
</protein>
<evidence type="ECO:0000256" key="4">
    <source>
        <dbReference type="SAM" id="MobiDB-lite"/>
    </source>
</evidence>
<dbReference type="SMR" id="A0A1I7S5T5"/>
<proteinExistence type="predicted"/>
<feature type="region of interest" description="Disordered" evidence="4">
    <location>
        <begin position="1"/>
        <end position="26"/>
    </location>
</feature>
<dbReference type="InterPro" id="IPR051730">
    <property type="entry name" value="NASP-like"/>
</dbReference>
<feature type="region of interest" description="Disordered" evidence="4">
    <location>
        <begin position="363"/>
        <end position="384"/>
    </location>
</feature>
<dbReference type="InterPro" id="IPR011990">
    <property type="entry name" value="TPR-like_helical_dom_sf"/>
</dbReference>
<dbReference type="OrthoDB" id="5855366at2759"/>
<feature type="compositionally biased region" description="Acidic residues" evidence="4">
    <location>
        <begin position="95"/>
        <end position="110"/>
    </location>
</feature>
<feature type="compositionally biased region" description="Basic and acidic residues" evidence="4">
    <location>
        <begin position="14"/>
        <end position="25"/>
    </location>
</feature>
<feature type="compositionally biased region" description="Acidic residues" evidence="4">
    <location>
        <begin position="136"/>
        <end position="155"/>
    </location>
</feature>
<reference evidence="6" key="2">
    <citation type="submission" date="2020-08" db="EMBL/GenBank/DDBJ databases">
        <authorList>
            <person name="Kikuchi T."/>
        </authorList>
    </citation>
    <scope>NUCLEOTIDE SEQUENCE</scope>
    <source>
        <strain evidence="5">Ka4C1</strain>
    </source>
</reference>
<dbReference type="GO" id="GO:0005654">
    <property type="term" value="C:nucleoplasm"/>
    <property type="evidence" value="ECO:0007669"/>
    <property type="project" value="TreeGrafter"/>
</dbReference>
<dbReference type="GO" id="GO:0034080">
    <property type="term" value="P:CENP-A containing chromatin assembly"/>
    <property type="evidence" value="ECO:0007669"/>
    <property type="project" value="TreeGrafter"/>
</dbReference>
<sequence length="384" mass="43217">MSAEVENVAPVNGKGDEKPENKEKQLGTLLAEGKKLLIAGNVDLAIDKLSDAALLGSTVYGELGREMYEVYMSYGRAQLESCNEMATVVNTKVDDEADSTDDEEDGEGEENGEKKEENGEEKKEATEEKKEGEEKKDDEENEEGEEKEGNEEAQAEDTASVKDGEAPVDDALTDMIRSAWDLFELAKKIAQKEVDTQEDQEKKVWIRRLADASVGIGQLMIIDEQYDLALEELNNALTGKKEVLDEFDREIAEVQAEIARVLSLKEEFKLASQSYQDALNVIQKSIENCESKKTEENAKIIEKEINDLEEISRDIQNNINELSDQVALDQKIKDELKKRIFGSEPFQQVEAKEGEEVNDITELVRKRKKQPESEEADEKRAKTE</sequence>
<evidence type="ECO:0000313" key="7">
    <source>
        <dbReference type="Proteomes" id="UP000095284"/>
    </source>
</evidence>
<gene>
    <name evidence="5" type="ORF">BXYJ_LOCUS12579</name>
</gene>
<evidence type="ECO:0000313" key="5">
    <source>
        <dbReference type="EMBL" id="CAD5232488.1"/>
    </source>
</evidence>
<feature type="coiled-coil region" evidence="3">
    <location>
        <begin position="230"/>
        <end position="264"/>
    </location>
</feature>
<dbReference type="WBParaSite" id="BXY_0837000.1">
    <property type="protein sequence ID" value="BXY_0837000.1"/>
    <property type="gene ID" value="BXY_0837000"/>
</dbReference>